<accession>A0ABN1AV39</accession>
<dbReference type="RefSeq" id="WP_343837616.1">
    <property type="nucleotide sequence ID" value="NZ_BAAADO010000001.1"/>
</dbReference>
<keyword evidence="3" id="KW-1185">Reference proteome</keyword>
<gene>
    <name evidence="2" type="ORF">GCM10008986_07180</name>
</gene>
<proteinExistence type="predicted"/>
<evidence type="ECO:0000313" key="2">
    <source>
        <dbReference type="EMBL" id="GAA0484465.1"/>
    </source>
</evidence>
<sequence>MIAALFSIKSQQTGESGLDVVYGIILTNIAIVIILMIIGDSIGNLMEQMNPMNQMQPGSNFYNGF</sequence>
<reference evidence="2 3" key="1">
    <citation type="journal article" date="2019" name="Int. J. Syst. Evol. Microbiol.">
        <title>The Global Catalogue of Microorganisms (GCM) 10K type strain sequencing project: providing services to taxonomists for standard genome sequencing and annotation.</title>
        <authorList>
            <consortium name="The Broad Institute Genomics Platform"/>
            <consortium name="The Broad Institute Genome Sequencing Center for Infectious Disease"/>
            <person name="Wu L."/>
            <person name="Ma J."/>
        </authorList>
    </citation>
    <scope>NUCLEOTIDE SEQUENCE [LARGE SCALE GENOMIC DNA]</scope>
    <source>
        <strain evidence="2 3">JCM 12389</strain>
    </source>
</reference>
<name>A0ABN1AV39_9BACI</name>
<evidence type="ECO:0000313" key="3">
    <source>
        <dbReference type="Proteomes" id="UP001500880"/>
    </source>
</evidence>
<comment type="caution">
    <text evidence="2">The sequence shown here is derived from an EMBL/GenBank/DDBJ whole genome shotgun (WGS) entry which is preliminary data.</text>
</comment>
<keyword evidence="1" id="KW-0812">Transmembrane</keyword>
<dbReference type="Proteomes" id="UP001500880">
    <property type="component" value="Unassembled WGS sequence"/>
</dbReference>
<dbReference type="EMBL" id="BAAADO010000001">
    <property type="protein sequence ID" value="GAA0484465.1"/>
    <property type="molecule type" value="Genomic_DNA"/>
</dbReference>
<keyword evidence="1" id="KW-0472">Membrane</keyword>
<feature type="transmembrane region" description="Helical" evidence="1">
    <location>
        <begin position="20"/>
        <end position="39"/>
    </location>
</feature>
<organism evidence="2 3">
    <name type="scientific">Salinibacillus aidingensis</name>
    <dbReference type="NCBI Taxonomy" id="237684"/>
    <lineage>
        <taxon>Bacteria</taxon>
        <taxon>Bacillati</taxon>
        <taxon>Bacillota</taxon>
        <taxon>Bacilli</taxon>
        <taxon>Bacillales</taxon>
        <taxon>Bacillaceae</taxon>
        <taxon>Salinibacillus</taxon>
    </lineage>
</organism>
<keyword evidence="1" id="KW-1133">Transmembrane helix</keyword>
<protein>
    <submittedName>
        <fullName evidence="2">Uncharacterized protein</fullName>
    </submittedName>
</protein>
<evidence type="ECO:0000256" key="1">
    <source>
        <dbReference type="SAM" id="Phobius"/>
    </source>
</evidence>